<dbReference type="InterPro" id="IPR050230">
    <property type="entry name" value="CALM/Myosin/TropC-like"/>
</dbReference>
<dbReference type="SMART" id="SM00054">
    <property type="entry name" value="EFh"/>
    <property type="match status" value="2"/>
</dbReference>
<dbReference type="InterPro" id="IPR002048">
    <property type="entry name" value="EF_hand_dom"/>
</dbReference>
<evidence type="ECO:0000259" key="7">
    <source>
        <dbReference type="PROSITE" id="PS50222"/>
    </source>
</evidence>
<feature type="domain" description="EF-hand" evidence="7">
    <location>
        <begin position="169"/>
        <end position="204"/>
    </location>
</feature>
<feature type="non-terminal residue" evidence="8">
    <location>
        <position position="1"/>
    </location>
</feature>
<evidence type="ECO:0000256" key="2">
    <source>
        <dbReference type="ARBA" id="ARBA00022737"/>
    </source>
</evidence>
<dbReference type="EMBL" id="JAHLQT010003582">
    <property type="protein sequence ID" value="KAG7176317.1"/>
    <property type="molecule type" value="Genomic_DNA"/>
</dbReference>
<feature type="compositionally biased region" description="Pro residues" evidence="6">
    <location>
        <begin position="19"/>
        <end position="30"/>
    </location>
</feature>
<dbReference type="FunFam" id="1.10.238.10:FF:000001">
    <property type="entry name" value="Calmodulin 1"/>
    <property type="match status" value="1"/>
</dbReference>
<dbReference type="GO" id="GO:0005859">
    <property type="term" value="C:muscle myosin complex"/>
    <property type="evidence" value="ECO:0007669"/>
    <property type="project" value="TreeGrafter"/>
</dbReference>
<dbReference type="Proteomes" id="UP000747542">
    <property type="component" value="Unassembled WGS sequence"/>
</dbReference>
<keyword evidence="4" id="KW-0505">Motor protein</keyword>
<dbReference type="PANTHER" id="PTHR23048:SF33">
    <property type="entry name" value="MYOSIN LIGHT CHAIN ALKALI"/>
    <property type="match status" value="1"/>
</dbReference>
<dbReference type="PROSITE" id="PS50222">
    <property type="entry name" value="EF_HAND_2"/>
    <property type="match status" value="2"/>
</dbReference>
<dbReference type="InterPro" id="IPR011992">
    <property type="entry name" value="EF-hand-dom_pair"/>
</dbReference>
<comment type="caution">
    <text evidence="8">The sequence shown here is derived from an EMBL/GenBank/DDBJ whole genome shotgun (WGS) entry which is preliminary data.</text>
</comment>
<evidence type="ECO:0000256" key="6">
    <source>
        <dbReference type="SAM" id="MobiDB-lite"/>
    </source>
</evidence>
<sequence>WVRPRGECGDGDVQADLVPPSPPTPPPPPLGRSRWRRRGRRASLDASPEAGTCLCVTGELFLRQMAAWMTDGYCGGRGRSRTEDHKAQAADLSARDVERVKFAFSIYDFEGNGTMDAFYIGDCLRALNLNPTLAVIEKVGGKEKRKEKMIKLEEFMPVFAQVKKDKDAGSYEDFMEVLKLYDKSENGTMMYAELEHILMSLGERLEKSELEPVLKECCDEEDEEGFIPYEPFLKKMTALL</sequence>
<dbReference type="AlphaFoldDB" id="A0A8J5NB26"/>
<evidence type="ECO:0000256" key="4">
    <source>
        <dbReference type="ARBA" id="ARBA00023175"/>
    </source>
</evidence>
<organism evidence="8 9">
    <name type="scientific">Homarus americanus</name>
    <name type="common">American lobster</name>
    <dbReference type="NCBI Taxonomy" id="6706"/>
    <lineage>
        <taxon>Eukaryota</taxon>
        <taxon>Metazoa</taxon>
        <taxon>Ecdysozoa</taxon>
        <taxon>Arthropoda</taxon>
        <taxon>Crustacea</taxon>
        <taxon>Multicrustacea</taxon>
        <taxon>Malacostraca</taxon>
        <taxon>Eumalacostraca</taxon>
        <taxon>Eucarida</taxon>
        <taxon>Decapoda</taxon>
        <taxon>Pleocyemata</taxon>
        <taxon>Astacidea</taxon>
        <taxon>Nephropoidea</taxon>
        <taxon>Nephropidae</taxon>
        <taxon>Homarus</taxon>
    </lineage>
</organism>
<dbReference type="SUPFAM" id="SSF47473">
    <property type="entry name" value="EF-hand"/>
    <property type="match status" value="1"/>
</dbReference>
<evidence type="ECO:0000256" key="5">
    <source>
        <dbReference type="ARBA" id="ARBA00023179"/>
    </source>
</evidence>
<comment type="subunit">
    <text evidence="1">Myosin is a hexamer of 2 heavy chains and 4 light chains.</text>
</comment>
<keyword evidence="5" id="KW-0514">Muscle protein</keyword>
<name>A0A8J5NB26_HOMAM</name>
<proteinExistence type="predicted"/>
<evidence type="ECO:0000256" key="3">
    <source>
        <dbReference type="ARBA" id="ARBA00023123"/>
    </source>
</evidence>
<protein>
    <submittedName>
        <fullName evidence="8">Myosin light chain alkali-like</fullName>
    </submittedName>
</protein>
<dbReference type="GO" id="GO:0005509">
    <property type="term" value="F:calcium ion binding"/>
    <property type="evidence" value="ECO:0007669"/>
    <property type="project" value="InterPro"/>
</dbReference>
<dbReference type="PANTHER" id="PTHR23048">
    <property type="entry name" value="MYOSIN LIGHT CHAIN 1, 3"/>
    <property type="match status" value="1"/>
</dbReference>
<reference evidence="8" key="1">
    <citation type="journal article" date="2021" name="Sci. Adv.">
        <title>The American lobster genome reveals insights on longevity, neural, and immune adaptations.</title>
        <authorList>
            <person name="Polinski J.M."/>
            <person name="Zimin A.V."/>
            <person name="Clark K.F."/>
            <person name="Kohn A.B."/>
            <person name="Sadowski N."/>
            <person name="Timp W."/>
            <person name="Ptitsyn A."/>
            <person name="Khanna P."/>
            <person name="Romanova D.Y."/>
            <person name="Williams P."/>
            <person name="Greenwood S.J."/>
            <person name="Moroz L.L."/>
            <person name="Walt D.R."/>
            <person name="Bodnar A.G."/>
        </authorList>
    </citation>
    <scope>NUCLEOTIDE SEQUENCE</scope>
    <source>
        <strain evidence="8">GMGI-L3</strain>
    </source>
</reference>
<feature type="region of interest" description="Disordered" evidence="6">
    <location>
        <begin position="1"/>
        <end position="43"/>
    </location>
</feature>
<accession>A0A8J5NB26</accession>
<evidence type="ECO:0000256" key="1">
    <source>
        <dbReference type="ARBA" id="ARBA00011445"/>
    </source>
</evidence>
<gene>
    <name evidence="8" type="primary">Mlc1-L</name>
    <name evidence="8" type="ORF">Hamer_G009109</name>
</gene>
<evidence type="ECO:0000313" key="9">
    <source>
        <dbReference type="Proteomes" id="UP000747542"/>
    </source>
</evidence>
<dbReference type="Gene3D" id="1.10.238.10">
    <property type="entry name" value="EF-hand"/>
    <property type="match status" value="2"/>
</dbReference>
<keyword evidence="2" id="KW-0677">Repeat</keyword>
<evidence type="ECO:0000313" key="8">
    <source>
        <dbReference type="EMBL" id="KAG7176317.1"/>
    </source>
</evidence>
<feature type="domain" description="EF-hand" evidence="7">
    <location>
        <begin position="95"/>
        <end position="130"/>
    </location>
</feature>
<keyword evidence="9" id="KW-1185">Reference proteome</keyword>
<keyword evidence="3" id="KW-0518">Myosin</keyword>